<keyword evidence="2" id="KW-1277">Toxin-antitoxin system</keyword>
<dbReference type="HOGENOM" id="CLU_147162_4_2_7"/>
<dbReference type="Pfam" id="PF05016">
    <property type="entry name" value="ParE_toxin"/>
    <property type="match status" value="1"/>
</dbReference>
<dbReference type="KEGG" id="gsb:GSUB_07985"/>
<evidence type="ECO:0000256" key="2">
    <source>
        <dbReference type="ARBA" id="ARBA00022649"/>
    </source>
</evidence>
<keyword evidence="4" id="KW-1185">Reference proteome</keyword>
<dbReference type="InterPro" id="IPR035093">
    <property type="entry name" value="RelE/ParE_toxin_dom_sf"/>
</dbReference>
<gene>
    <name evidence="3" type="ORF">GSUB_07985</name>
</gene>
<proteinExistence type="inferred from homology"/>
<sequence>MAKIIWTSEAERWLRDIYDYIAEDNPQAAKKVVNGIFQKAQILLTFSETGHRYRTESEGEVRILLYGHYRIAYLWSSGKDVVVLGVFHGALDINRYLI</sequence>
<dbReference type="STRING" id="483547.GSUB_07985"/>
<reference evidence="3 4" key="1">
    <citation type="journal article" date="2015" name="Genome Announc.">
        <title>Genomes of Geoalkalibacter ferrihydriticus Z-0531T and Geoalkalibacter subterraneus Red1T, Two Haloalkaliphilic Metal-Reducing Deltaproteobacteria.</title>
        <authorList>
            <person name="Badalamenti J.P."/>
            <person name="Krajmalnik-Brown R."/>
            <person name="Torres C.I."/>
            <person name="Bond D.R."/>
        </authorList>
    </citation>
    <scope>NUCLEOTIDE SEQUENCE [LARGE SCALE GENOMIC DNA]</scope>
    <source>
        <strain evidence="3 4">Red1</strain>
    </source>
</reference>
<dbReference type="EMBL" id="CP010311">
    <property type="protein sequence ID" value="AJF06497.1"/>
    <property type="molecule type" value="Genomic_DNA"/>
</dbReference>
<dbReference type="InterPro" id="IPR007712">
    <property type="entry name" value="RelE/ParE_toxin"/>
</dbReference>
<protein>
    <submittedName>
        <fullName evidence="3">Plasmid stabilization protein</fullName>
    </submittedName>
</protein>
<dbReference type="OrthoDB" id="5574284at2"/>
<evidence type="ECO:0000313" key="3">
    <source>
        <dbReference type="EMBL" id="AJF06497.1"/>
    </source>
</evidence>
<dbReference type="RefSeq" id="WP_040200134.1">
    <property type="nucleotide sequence ID" value="NZ_CP010311.1"/>
</dbReference>
<dbReference type="PANTHER" id="PTHR33755">
    <property type="entry name" value="TOXIN PARE1-RELATED"/>
    <property type="match status" value="1"/>
</dbReference>
<name>A0A0B5FEC2_9BACT</name>
<accession>A0A0B5FEC2</accession>
<dbReference type="Proteomes" id="UP000035036">
    <property type="component" value="Chromosome"/>
</dbReference>
<dbReference type="AlphaFoldDB" id="A0A0B5FEC2"/>
<evidence type="ECO:0000313" key="4">
    <source>
        <dbReference type="Proteomes" id="UP000035036"/>
    </source>
</evidence>
<comment type="similarity">
    <text evidence="1">Belongs to the RelE toxin family.</text>
</comment>
<dbReference type="Gene3D" id="3.30.2310.20">
    <property type="entry name" value="RelE-like"/>
    <property type="match status" value="1"/>
</dbReference>
<dbReference type="InterPro" id="IPR051803">
    <property type="entry name" value="TA_system_RelE-like_toxin"/>
</dbReference>
<organism evidence="3 4">
    <name type="scientific">Geoalkalibacter subterraneus</name>
    <dbReference type="NCBI Taxonomy" id="483547"/>
    <lineage>
        <taxon>Bacteria</taxon>
        <taxon>Pseudomonadati</taxon>
        <taxon>Thermodesulfobacteriota</taxon>
        <taxon>Desulfuromonadia</taxon>
        <taxon>Desulfuromonadales</taxon>
        <taxon>Geoalkalibacteraceae</taxon>
        <taxon>Geoalkalibacter</taxon>
    </lineage>
</organism>
<evidence type="ECO:0000256" key="1">
    <source>
        <dbReference type="ARBA" id="ARBA00006226"/>
    </source>
</evidence>